<proteinExistence type="predicted"/>
<evidence type="ECO:0000313" key="1">
    <source>
        <dbReference type="EMBL" id="KAF2016506.1"/>
    </source>
</evidence>
<name>A0A6A5XUB0_9PLEO</name>
<gene>
    <name evidence="1" type="ORF">BU24DRAFT_422849</name>
</gene>
<accession>A0A6A5XUB0</accession>
<dbReference type="RefSeq" id="XP_033384845.1">
    <property type="nucleotide sequence ID" value="XM_033528092.1"/>
</dbReference>
<protein>
    <submittedName>
        <fullName evidence="1">Uncharacterized protein</fullName>
    </submittedName>
</protein>
<dbReference type="AlphaFoldDB" id="A0A6A5XUB0"/>
<sequence length="116" mass="13582">MNNLRRKKNQAFLRDRHIGYPETLNWKLDVFNARQYHRLCSPSHISLFGYACFLVLRTPCARVSRPGRNISRLVTLKGFPWHTNVFHGNPDQNSEFGVDTDIFPRHSGHHVRRQAS</sequence>
<dbReference type="Proteomes" id="UP000799778">
    <property type="component" value="Unassembled WGS sequence"/>
</dbReference>
<reference evidence="1" key="1">
    <citation type="journal article" date="2020" name="Stud. Mycol.">
        <title>101 Dothideomycetes genomes: a test case for predicting lifestyles and emergence of pathogens.</title>
        <authorList>
            <person name="Haridas S."/>
            <person name="Albert R."/>
            <person name="Binder M."/>
            <person name="Bloem J."/>
            <person name="Labutti K."/>
            <person name="Salamov A."/>
            <person name="Andreopoulos B."/>
            <person name="Baker S."/>
            <person name="Barry K."/>
            <person name="Bills G."/>
            <person name="Bluhm B."/>
            <person name="Cannon C."/>
            <person name="Castanera R."/>
            <person name="Culley D."/>
            <person name="Daum C."/>
            <person name="Ezra D."/>
            <person name="Gonzalez J."/>
            <person name="Henrissat B."/>
            <person name="Kuo A."/>
            <person name="Liang C."/>
            <person name="Lipzen A."/>
            <person name="Lutzoni F."/>
            <person name="Magnuson J."/>
            <person name="Mondo S."/>
            <person name="Nolan M."/>
            <person name="Ohm R."/>
            <person name="Pangilinan J."/>
            <person name="Park H.-J."/>
            <person name="Ramirez L."/>
            <person name="Alfaro M."/>
            <person name="Sun H."/>
            <person name="Tritt A."/>
            <person name="Yoshinaga Y."/>
            <person name="Zwiers L.-H."/>
            <person name="Turgeon B."/>
            <person name="Goodwin S."/>
            <person name="Spatafora J."/>
            <person name="Crous P."/>
            <person name="Grigoriev I."/>
        </authorList>
    </citation>
    <scope>NUCLEOTIDE SEQUENCE</scope>
    <source>
        <strain evidence="1">CBS 175.79</strain>
    </source>
</reference>
<dbReference type="GeneID" id="54285489"/>
<evidence type="ECO:0000313" key="2">
    <source>
        <dbReference type="Proteomes" id="UP000799778"/>
    </source>
</evidence>
<keyword evidence="2" id="KW-1185">Reference proteome</keyword>
<organism evidence="1 2">
    <name type="scientific">Aaosphaeria arxii CBS 175.79</name>
    <dbReference type="NCBI Taxonomy" id="1450172"/>
    <lineage>
        <taxon>Eukaryota</taxon>
        <taxon>Fungi</taxon>
        <taxon>Dikarya</taxon>
        <taxon>Ascomycota</taxon>
        <taxon>Pezizomycotina</taxon>
        <taxon>Dothideomycetes</taxon>
        <taxon>Pleosporomycetidae</taxon>
        <taxon>Pleosporales</taxon>
        <taxon>Pleosporales incertae sedis</taxon>
        <taxon>Aaosphaeria</taxon>
    </lineage>
</organism>
<dbReference type="EMBL" id="ML978069">
    <property type="protein sequence ID" value="KAF2016506.1"/>
    <property type="molecule type" value="Genomic_DNA"/>
</dbReference>